<protein>
    <submittedName>
        <fullName evidence="1">HEAT repeat-containing protein</fullName>
    </submittedName>
</protein>
<feature type="non-terminal residue" evidence="1">
    <location>
        <position position="24"/>
    </location>
</feature>
<dbReference type="AlphaFoldDB" id="A0A139Y328"/>
<proteinExistence type="predicted"/>
<dbReference type="EMBL" id="AGQS02004055">
    <property type="protein sequence ID" value="KYF45487.1"/>
    <property type="molecule type" value="Genomic_DNA"/>
</dbReference>
<evidence type="ECO:0000313" key="2">
    <source>
        <dbReference type="Proteomes" id="UP000074247"/>
    </source>
</evidence>
<evidence type="ECO:0000313" key="1">
    <source>
        <dbReference type="EMBL" id="KYF45487.1"/>
    </source>
</evidence>
<accession>A0A139Y328</accession>
<sequence length="24" mass="2785">MELADFLASAAFVILRDILRKYTK</sequence>
<reference evidence="1 2" key="1">
    <citation type="journal article" date="2016" name="Nat. Commun.">
        <title>Local admixture of amplified and diversified secreted pathogenesis determinants shapes mosaic Toxoplasma gondii genomes.</title>
        <authorList>
            <person name="Lorenzi H."/>
            <person name="Khan A."/>
            <person name="Behnke M.S."/>
            <person name="Namasivayam S."/>
            <person name="Swapna L.S."/>
            <person name="Hadjithomas M."/>
            <person name="Karamycheva S."/>
            <person name="Pinney D."/>
            <person name="Brunk B.P."/>
            <person name="Ajioka J.W."/>
            <person name="Ajzenberg D."/>
            <person name="Boothroyd J.C."/>
            <person name="Boyle J.P."/>
            <person name="Darde M.L."/>
            <person name="Diaz-Miranda M.A."/>
            <person name="Dubey J.P."/>
            <person name="Fritz H.M."/>
            <person name="Gennari S.M."/>
            <person name="Gregory B.D."/>
            <person name="Kim K."/>
            <person name="Saeij J.P."/>
            <person name="Su C."/>
            <person name="White M.W."/>
            <person name="Zhu X.Q."/>
            <person name="Howe D.K."/>
            <person name="Rosenthal B.M."/>
            <person name="Grigg M.E."/>
            <person name="Parkinson J."/>
            <person name="Liu L."/>
            <person name="Kissinger J.C."/>
            <person name="Roos D.S."/>
            <person name="Sibley L.D."/>
        </authorList>
    </citation>
    <scope>NUCLEOTIDE SEQUENCE [LARGE SCALE GENOMIC DNA]</scope>
    <source>
        <strain evidence="1 2">ARI</strain>
    </source>
</reference>
<gene>
    <name evidence="1" type="ORF">TGARI_266280B</name>
</gene>
<organism evidence="1 2">
    <name type="scientific">Toxoplasma gondii ARI</name>
    <dbReference type="NCBI Taxonomy" id="1074872"/>
    <lineage>
        <taxon>Eukaryota</taxon>
        <taxon>Sar</taxon>
        <taxon>Alveolata</taxon>
        <taxon>Apicomplexa</taxon>
        <taxon>Conoidasida</taxon>
        <taxon>Coccidia</taxon>
        <taxon>Eucoccidiorida</taxon>
        <taxon>Eimeriorina</taxon>
        <taxon>Sarcocystidae</taxon>
        <taxon>Toxoplasma</taxon>
    </lineage>
</organism>
<comment type="caution">
    <text evidence="1">The sequence shown here is derived from an EMBL/GenBank/DDBJ whole genome shotgun (WGS) entry which is preliminary data.</text>
</comment>
<dbReference type="VEuPathDB" id="ToxoDB:TGARI_266280B"/>
<dbReference type="Proteomes" id="UP000074247">
    <property type="component" value="Unassembled WGS sequence"/>
</dbReference>
<name>A0A139Y328_TOXGO</name>